<keyword evidence="2" id="KW-0805">Transcription regulation</keyword>
<dbReference type="InterPro" id="IPR007627">
    <property type="entry name" value="RNA_pol_sigma70_r2"/>
</dbReference>
<dbReference type="Proteomes" id="UP000663923">
    <property type="component" value="Chromosome"/>
</dbReference>
<comment type="similarity">
    <text evidence="1">Belongs to the sigma-70 factor family. ECF subfamily.</text>
</comment>
<dbReference type="InterPro" id="IPR036388">
    <property type="entry name" value="WH-like_DNA-bd_sf"/>
</dbReference>
<evidence type="ECO:0000256" key="4">
    <source>
        <dbReference type="ARBA" id="ARBA00023163"/>
    </source>
</evidence>
<dbReference type="InterPro" id="IPR014284">
    <property type="entry name" value="RNA_pol_sigma-70_dom"/>
</dbReference>
<accession>A0ABX7TA28</accession>
<keyword evidence="4" id="KW-0804">Transcription</keyword>
<dbReference type="EMBL" id="CP071794">
    <property type="protein sequence ID" value="QTD57464.1"/>
    <property type="molecule type" value="Genomic_DNA"/>
</dbReference>
<dbReference type="InterPro" id="IPR013249">
    <property type="entry name" value="RNA_pol_sigma70_r4_t2"/>
</dbReference>
<dbReference type="Pfam" id="PF04542">
    <property type="entry name" value="Sigma70_r2"/>
    <property type="match status" value="1"/>
</dbReference>
<evidence type="ECO:0000256" key="2">
    <source>
        <dbReference type="ARBA" id="ARBA00023015"/>
    </source>
</evidence>
<evidence type="ECO:0000259" key="6">
    <source>
        <dbReference type="Pfam" id="PF08281"/>
    </source>
</evidence>
<dbReference type="PANTHER" id="PTHR43133">
    <property type="entry name" value="RNA POLYMERASE ECF-TYPE SIGMA FACTO"/>
    <property type="match status" value="1"/>
</dbReference>
<evidence type="ECO:0000256" key="1">
    <source>
        <dbReference type="ARBA" id="ARBA00010641"/>
    </source>
</evidence>
<dbReference type="SUPFAM" id="SSF88946">
    <property type="entry name" value="Sigma2 domain of RNA polymerase sigma factors"/>
    <property type="match status" value="1"/>
</dbReference>
<dbReference type="SUPFAM" id="SSF88659">
    <property type="entry name" value="Sigma3 and sigma4 domains of RNA polymerase sigma factors"/>
    <property type="match status" value="1"/>
</dbReference>
<reference evidence="7 8" key="1">
    <citation type="submission" date="2021-03" db="EMBL/GenBank/DDBJ databases">
        <title>Complete genome of Parasphingorhabdus_sp.JHSY0214.</title>
        <authorList>
            <person name="Yoo J.H."/>
            <person name="Bae J.W."/>
        </authorList>
    </citation>
    <scope>NUCLEOTIDE SEQUENCE [LARGE SCALE GENOMIC DNA]</scope>
    <source>
        <strain evidence="7 8">JHSY0214</strain>
    </source>
</reference>
<protein>
    <submittedName>
        <fullName evidence="7">Sigma-70 family RNA polymerase sigma factor</fullName>
    </submittedName>
</protein>
<evidence type="ECO:0000256" key="3">
    <source>
        <dbReference type="ARBA" id="ARBA00023082"/>
    </source>
</evidence>
<gene>
    <name evidence="7" type="ORF">J4G78_08050</name>
</gene>
<name>A0ABX7TA28_9SPHN</name>
<keyword evidence="3" id="KW-0731">Sigma factor</keyword>
<keyword evidence="8" id="KW-1185">Reference proteome</keyword>
<feature type="domain" description="RNA polymerase sigma-70 region 2" evidence="5">
    <location>
        <begin position="14"/>
        <end position="75"/>
    </location>
</feature>
<sequence length="169" mass="19578">MRSEKISDEVQFSRRWRPALMSFFLRRVRNHAEAEDLTQEVFVRLLGSSEEVTKSPDAYVFQVASNLVRDRARRSKIRSEYRQTTASLDGHGIEPFDPHRIIASRDALSLFAQGLEDLPERTRNIFTLYRIENMSLDLIAESFGISKSAVKKHVTKAMVFLMARTRDSR</sequence>
<dbReference type="InterPro" id="IPR013324">
    <property type="entry name" value="RNA_pol_sigma_r3/r4-like"/>
</dbReference>
<dbReference type="PANTHER" id="PTHR43133:SF63">
    <property type="entry name" value="RNA POLYMERASE SIGMA FACTOR FECI-RELATED"/>
    <property type="match status" value="1"/>
</dbReference>
<dbReference type="Gene3D" id="1.10.1740.10">
    <property type="match status" value="1"/>
</dbReference>
<feature type="domain" description="RNA polymerase sigma factor 70 region 4 type 2" evidence="6">
    <location>
        <begin position="115"/>
        <end position="160"/>
    </location>
</feature>
<dbReference type="Pfam" id="PF08281">
    <property type="entry name" value="Sigma70_r4_2"/>
    <property type="match status" value="1"/>
</dbReference>
<proteinExistence type="inferred from homology"/>
<evidence type="ECO:0000313" key="8">
    <source>
        <dbReference type="Proteomes" id="UP000663923"/>
    </source>
</evidence>
<dbReference type="RefSeq" id="WP_207989948.1">
    <property type="nucleotide sequence ID" value="NZ_CP071794.1"/>
</dbReference>
<evidence type="ECO:0000259" key="5">
    <source>
        <dbReference type="Pfam" id="PF04542"/>
    </source>
</evidence>
<dbReference type="InterPro" id="IPR039425">
    <property type="entry name" value="RNA_pol_sigma-70-like"/>
</dbReference>
<dbReference type="Gene3D" id="1.10.10.10">
    <property type="entry name" value="Winged helix-like DNA-binding domain superfamily/Winged helix DNA-binding domain"/>
    <property type="match status" value="1"/>
</dbReference>
<dbReference type="NCBIfam" id="TIGR02937">
    <property type="entry name" value="sigma70-ECF"/>
    <property type="match status" value="1"/>
</dbReference>
<dbReference type="InterPro" id="IPR013325">
    <property type="entry name" value="RNA_pol_sigma_r2"/>
</dbReference>
<organism evidence="7 8">
    <name type="scientific">Parasphingorhabdus cellanae</name>
    <dbReference type="NCBI Taxonomy" id="2806553"/>
    <lineage>
        <taxon>Bacteria</taxon>
        <taxon>Pseudomonadati</taxon>
        <taxon>Pseudomonadota</taxon>
        <taxon>Alphaproteobacteria</taxon>
        <taxon>Sphingomonadales</taxon>
        <taxon>Sphingomonadaceae</taxon>
        <taxon>Parasphingorhabdus</taxon>
    </lineage>
</organism>
<evidence type="ECO:0000313" key="7">
    <source>
        <dbReference type="EMBL" id="QTD57464.1"/>
    </source>
</evidence>